<dbReference type="OrthoDB" id="6246888at2759"/>
<name>A0A8J4TJQ9_9TREM</name>
<reference evidence="1" key="1">
    <citation type="submission" date="2019-05" db="EMBL/GenBank/DDBJ databases">
        <title>Annotation for the trematode Paragonimus heterotremus.</title>
        <authorList>
            <person name="Choi Y.-J."/>
        </authorList>
    </citation>
    <scope>NUCLEOTIDE SEQUENCE</scope>
    <source>
        <strain evidence="1">LC</strain>
    </source>
</reference>
<dbReference type="Proteomes" id="UP000748531">
    <property type="component" value="Unassembled WGS sequence"/>
</dbReference>
<dbReference type="AlphaFoldDB" id="A0A8J4TJQ9"/>
<gene>
    <name evidence="1" type="ORF">PHET_00320</name>
</gene>
<dbReference type="EMBL" id="LUCH01000080">
    <property type="protein sequence ID" value="KAF5406159.1"/>
    <property type="molecule type" value="Genomic_DNA"/>
</dbReference>
<accession>A0A8J4TJQ9</accession>
<evidence type="ECO:0000313" key="2">
    <source>
        <dbReference type="Proteomes" id="UP000748531"/>
    </source>
</evidence>
<sequence>MWTPSLRRNRSDSLGTSTWAIDVVATTRLESTVAPGLESHIRHIDSEIDIPEATVTCHCQTSDFNPGPLRHIFIPRQKHLQQQSSELSDARQATMNNISLKSSYRRMRLPLQSKLTGGEQILTMSPLMERSMEDEDTRQLIGLR</sequence>
<protein>
    <submittedName>
        <fullName evidence="1">Uncharacterized protein</fullName>
    </submittedName>
</protein>
<comment type="caution">
    <text evidence="1">The sequence shown here is derived from an EMBL/GenBank/DDBJ whole genome shotgun (WGS) entry which is preliminary data.</text>
</comment>
<keyword evidence="2" id="KW-1185">Reference proteome</keyword>
<proteinExistence type="predicted"/>
<organism evidence="1 2">
    <name type="scientific">Paragonimus heterotremus</name>
    <dbReference type="NCBI Taxonomy" id="100268"/>
    <lineage>
        <taxon>Eukaryota</taxon>
        <taxon>Metazoa</taxon>
        <taxon>Spiralia</taxon>
        <taxon>Lophotrochozoa</taxon>
        <taxon>Platyhelminthes</taxon>
        <taxon>Trematoda</taxon>
        <taxon>Digenea</taxon>
        <taxon>Plagiorchiida</taxon>
        <taxon>Troglotremata</taxon>
        <taxon>Troglotrematidae</taxon>
        <taxon>Paragonimus</taxon>
    </lineage>
</organism>
<evidence type="ECO:0000313" key="1">
    <source>
        <dbReference type="EMBL" id="KAF5406159.1"/>
    </source>
</evidence>